<dbReference type="GO" id="GO:0016787">
    <property type="term" value="F:hydrolase activity"/>
    <property type="evidence" value="ECO:0007669"/>
    <property type="project" value="UniProtKB-KW"/>
</dbReference>
<dbReference type="EMBL" id="ML170196">
    <property type="protein sequence ID" value="TDL19494.1"/>
    <property type="molecule type" value="Genomic_DNA"/>
</dbReference>
<feature type="domain" description="AB hydrolase-1" evidence="1">
    <location>
        <begin position="159"/>
        <end position="461"/>
    </location>
</feature>
<dbReference type="VEuPathDB" id="FungiDB:BD410DRAFT_773931"/>
<dbReference type="SUPFAM" id="SSF53474">
    <property type="entry name" value="alpha/beta-Hydrolases"/>
    <property type="match status" value="1"/>
</dbReference>
<protein>
    <submittedName>
        <fullName evidence="2">Alpha/beta-hydrolase</fullName>
    </submittedName>
</protein>
<dbReference type="STRING" id="50990.A0A4Y7PVR7"/>
<evidence type="ECO:0000259" key="1">
    <source>
        <dbReference type="Pfam" id="PF12697"/>
    </source>
</evidence>
<sequence length="480" mass="53787">MSPQNTSYLRPDEPRSFASVNPRSLLAFVEPPKHLTLYPPSPPVHARGTRTIKSLDNNMDEWEVTTHVIPAAYPRGTPLVRLSSRHAQATEPLTKEARAKQMEQTALDLIEFKHRSVRGEDCGGSMEEEPSRVLWNVVNRYVKLGKSRNIRRGTKDITLLLTHPTGFPKEIWEPFIQQLTHALLPSDVCVAEIWSLEAVQHGDAALLNEGHLGDLYDWADNSRDILNFLLNYLPDIRDPHLSSSNSSRCPAHLPRLSDEVVSKRRSGGFDDRILVAIGHSFGGCTATLAALTHPSLFSSLILVDPVITAPWIVRATHLKTMVLGAIRRRAVWDSREEARRLFAANPFFAAWDPKVLDTYVEHGLVQDVANEKFVLKTPARQEGVCFTEVRVGCEVFELLPTLDPRIEVRWILAGKDLEMSVTGDVQTTAELVWRRPMNASNVRIGSSGHLVAQEAPAELARDVCDFMTRKYKDANGKARL</sequence>
<reference evidence="2 3" key="1">
    <citation type="submission" date="2018-06" db="EMBL/GenBank/DDBJ databases">
        <title>A transcriptomic atlas of mushroom development highlights an independent origin of complex multicellularity.</title>
        <authorList>
            <consortium name="DOE Joint Genome Institute"/>
            <person name="Krizsan K."/>
            <person name="Almasi E."/>
            <person name="Merenyi Z."/>
            <person name="Sahu N."/>
            <person name="Viragh M."/>
            <person name="Koszo T."/>
            <person name="Mondo S."/>
            <person name="Kiss B."/>
            <person name="Balint B."/>
            <person name="Kues U."/>
            <person name="Barry K."/>
            <person name="Hegedus J.C."/>
            <person name="Henrissat B."/>
            <person name="Johnson J."/>
            <person name="Lipzen A."/>
            <person name="Ohm R."/>
            <person name="Nagy I."/>
            <person name="Pangilinan J."/>
            <person name="Yan J."/>
            <person name="Xiong Y."/>
            <person name="Grigoriev I.V."/>
            <person name="Hibbett D.S."/>
            <person name="Nagy L.G."/>
        </authorList>
    </citation>
    <scope>NUCLEOTIDE SEQUENCE [LARGE SCALE GENOMIC DNA]</scope>
    <source>
        <strain evidence="2 3">SZMC22713</strain>
    </source>
</reference>
<evidence type="ECO:0000313" key="2">
    <source>
        <dbReference type="EMBL" id="TDL19494.1"/>
    </source>
</evidence>
<organism evidence="2 3">
    <name type="scientific">Rickenella mellea</name>
    <dbReference type="NCBI Taxonomy" id="50990"/>
    <lineage>
        <taxon>Eukaryota</taxon>
        <taxon>Fungi</taxon>
        <taxon>Dikarya</taxon>
        <taxon>Basidiomycota</taxon>
        <taxon>Agaricomycotina</taxon>
        <taxon>Agaricomycetes</taxon>
        <taxon>Hymenochaetales</taxon>
        <taxon>Rickenellaceae</taxon>
        <taxon>Rickenella</taxon>
    </lineage>
</organism>
<dbReference type="Gene3D" id="3.40.50.1820">
    <property type="entry name" value="alpha/beta hydrolase"/>
    <property type="match status" value="1"/>
</dbReference>
<accession>A0A4Y7PVR7</accession>
<proteinExistence type="predicted"/>
<keyword evidence="2" id="KW-0378">Hydrolase</keyword>
<evidence type="ECO:0000313" key="3">
    <source>
        <dbReference type="Proteomes" id="UP000294933"/>
    </source>
</evidence>
<keyword evidence="3" id="KW-1185">Reference proteome</keyword>
<name>A0A4Y7PVR7_9AGAM</name>
<gene>
    <name evidence="2" type="ORF">BD410DRAFT_773931</name>
</gene>
<dbReference type="AlphaFoldDB" id="A0A4Y7PVR7"/>
<dbReference type="Proteomes" id="UP000294933">
    <property type="component" value="Unassembled WGS sequence"/>
</dbReference>
<dbReference type="OrthoDB" id="94039at2759"/>
<dbReference type="InterPro" id="IPR000073">
    <property type="entry name" value="AB_hydrolase_1"/>
</dbReference>
<dbReference type="Pfam" id="PF12697">
    <property type="entry name" value="Abhydrolase_6"/>
    <property type="match status" value="1"/>
</dbReference>
<dbReference type="InterPro" id="IPR029058">
    <property type="entry name" value="AB_hydrolase_fold"/>
</dbReference>